<name>A0A6L6WIM1_9RHOB</name>
<dbReference type="SUPFAM" id="SSF53383">
    <property type="entry name" value="PLP-dependent transferases"/>
    <property type="match status" value="1"/>
</dbReference>
<evidence type="ECO:0000313" key="4">
    <source>
        <dbReference type="Proteomes" id="UP000478892"/>
    </source>
</evidence>
<organism evidence="3 4">
    <name type="scientific">Parasedimentitalea huanghaiensis</name>
    <dbReference type="NCBI Taxonomy" id="2682100"/>
    <lineage>
        <taxon>Bacteria</taxon>
        <taxon>Pseudomonadati</taxon>
        <taxon>Pseudomonadota</taxon>
        <taxon>Alphaproteobacteria</taxon>
        <taxon>Rhodobacterales</taxon>
        <taxon>Paracoccaceae</taxon>
        <taxon>Parasedimentitalea</taxon>
    </lineage>
</organism>
<keyword evidence="1" id="KW-0663">Pyridoxal phosphate</keyword>
<dbReference type="Proteomes" id="UP000478892">
    <property type="component" value="Unassembled WGS sequence"/>
</dbReference>
<evidence type="ECO:0000256" key="1">
    <source>
        <dbReference type="ARBA" id="ARBA00022898"/>
    </source>
</evidence>
<dbReference type="AlphaFoldDB" id="A0A6L6WIM1"/>
<evidence type="ECO:0000313" key="3">
    <source>
        <dbReference type="EMBL" id="MVO17574.1"/>
    </source>
</evidence>
<dbReference type="PANTHER" id="PTHR43686:SF1">
    <property type="entry name" value="AMINOTRAN_5 DOMAIN-CONTAINING PROTEIN"/>
    <property type="match status" value="1"/>
</dbReference>
<dbReference type="PANTHER" id="PTHR43686">
    <property type="entry name" value="SULFURTRANSFERASE-RELATED"/>
    <property type="match status" value="1"/>
</dbReference>
<keyword evidence="3" id="KW-0808">Transferase</keyword>
<dbReference type="InterPro" id="IPR000192">
    <property type="entry name" value="Aminotrans_V_dom"/>
</dbReference>
<keyword evidence="3" id="KW-0032">Aminotransferase</keyword>
<evidence type="ECO:0000259" key="2">
    <source>
        <dbReference type="Pfam" id="PF00266"/>
    </source>
</evidence>
<dbReference type="Pfam" id="PF00266">
    <property type="entry name" value="Aminotran_5"/>
    <property type="match status" value="1"/>
</dbReference>
<dbReference type="InterPro" id="IPR015424">
    <property type="entry name" value="PyrdxlP-dep_Trfase"/>
</dbReference>
<feature type="domain" description="Aminotransferase class V" evidence="2">
    <location>
        <begin position="40"/>
        <end position="399"/>
    </location>
</feature>
<keyword evidence="4" id="KW-1185">Reference proteome</keyword>
<gene>
    <name evidence="3" type="ORF">GO984_17300</name>
</gene>
<comment type="caution">
    <text evidence="3">The sequence shown here is derived from an EMBL/GenBank/DDBJ whole genome shotgun (WGS) entry which is preliminary data.</text>
</comment>
<dbReference type="Gene3D" id="3.40.640.10">
    <property type="entry name" value="Type I PLP-dependent aspartate aminotransferase-like (Major domain)"/>
    <property type="match status" value="1"/>
</dbReference>
<sequence>MTLADFKTSIQTATKDGSLQAGVIGDGVMIPGLNGDVPLVYADYVASGRALRQVEDFVAEKVLPYYANSHTEASYCGSYVTRMRREARAEIARVTGATQDDTVIFAGSGATAGLNRLVSLLGIEEASDPVVFLGPYEHHSNILPWRESKAKVVEIPEARDGGIDLDALHRALKEHASSDLKIGSFSAASNVTGILTDPDPISLLLHAHGALSIWDYAGGAPYLPIDMGGNGAARKDAVVVSPHKFPGGPGASGVLIVNQDVVRRRCPSWPGGGTVSFVSPWSHEYSNDLAAREEAGTPNVIGDIRAALVFLVKEAVGQAEIEAKEEHFTNMARKSWANNPHLTLLGHPTASRLPIFSFLVTGSTGAPVHQQLFTRMLSDIYGIQARGGCACAGPYAHRLLEIDQDASDELFDDLKAGKEMRKPGWVRLNFSYLMSDETAQYVIDSVNELSRNAEEMAEQYSVDQSTARFKALVA</sequence>
<protein>
    <submittedName>
        <fullName evidence="3">Aminotransferase class V-fold PLP-dependent enzyme</fullName>
    </submittedName>
</protein>
<dbReference type="RefSeq" id="WP_157023861.1">
    <property type="nucleotide sequence ID" value="NZ_WQLV01000012.1"/>
</dbReference>
<reference evidence="3 4" key="1">
    <citation type="submission" date="2019-12" db="EMBL/GenBank/DDBJ databases">
        <authorList>
            <person name="Zhang Y.-J."/>
        </authorList>
    </citation>
    <scope>NUCLEOTIDE SEQUENCE [LARGE SCALE GENOMIC DNA]</scope>
    <source>
        <strain evidence="3 4">CY05</strain>
    </source>
</reference>
<dbReference type="InterPro" id="IPR015421">
    <property type="entry name" value="PyrdxlP-dep_Trfase_major"/>
</dbReference>
<dbReference type="InterPro" id="IPR015422">
    <property type="entry name" value="PyrdxlP-dep_Trfase_small"/>
</dbReference>
<dbReference type="EMBL" id="WQLV01000012">
    <property type="protein sequence ID" value="MVO17574.1"/>
    <property type="molecule type" value="Genomic_DNA"/>
</dbReference>
<proteinExistence type="predicted"/>
<dbReference type="Gene3D" id="3.90.1150.10">
    <property type="entry name" value="Aspartate Aminotransferase, domain 1"/>
    <property type="match status" value="1"/>
</dbReference>
<accession>A0A6L6WIM1</accession>
<dbReference type="GO" id="GO:0008483">
    <property type="term" value="F:transaminase activity"/>
    <property type="evidence" value="ECO:0007669"/>
    <property type="project" value="UniProtKB-KW"/>
</dbReference>